<dbReference type="Proteomes" id="UP000277582">
    <property type="component" value="Unassembled WGS sequence"/>
</dbReference>
<proteinExistence type="predicted"/>
<dbReference type="EMBL" id="RCOS01000056">
    <property type="protein sequence ID" value="RSN76663.1"/>
    <property type="molecule type" value="Genomic_DNA"/>
</dbReference>
<accession>A0A3R9QHI7</accession>
<organism evidence="2 3">
    <name type="scientific">Candidatus Methanodesulfokora washburnensis</name>
    <dbReference type="NCBI Taxonomy" id="2478471"/>
    <lineage>
        <taxon>Archaea</taxon>
        <taxon>Thermoproteota</taxon>
        <taxon>Candidatus Korarchaeia</taxon>
        <taxon>Candidatus Korarchaeia incertae sedis</taxon>
        <taxon>Candidatus Methanodesulfokora</taxon>
    </lineage>
</organism>
<keyword evidence="1" id="KW-0175">Coiled coil</keyword>
<keyword evidence="3" id="KW-1185">Reference proteome</keyword>
<evidence type="ECO:0000313" key="2">
    <source>
        <dbReference type="EMBL" id="RSN76663.1"/>
    </source>
</evidence>
<reference evidence="2 3" key="1">
    <citation type="submission" date="2018-10" db="EMBL/GenBank/DDBJ databases">
        <title>Co-occurring genomic capacity for anaerobic methane metabolism and dissimilatory sulfite reduction discovered in the Korarchaeota.</title>
        <authorList>
            <person name="Mckay L.J."/>
            <person name="Dlakic M."/>
            <person name="Fields M.W."/>
            <person name="Delmont T.O."/>
            <person name="Eren A.M."/>
            <person name="Jay Z.J."/>
            <person name="Klingelsmith K.B."/>
            <person name="Rusch D.B."/>
            <person name="Inskeep W.P."/>
        </authorList>
    </citation>
    <scope>NUCLEOTIDE SEQUENCE [LARGE SCALE GENOMIC DNA]</scope>
    <source>
        <strain evidence="2 3">MDKW</strain>
    </source>
</reference>
<evidence type="ECO:0000313" key="3">
    <source>
        <dbReference type="Proteomes" id="UP000277582"/>
    </source>
</evidence>
<protein>
    <submittedName>
        <fullName evidence="2">Uncharacterized protein</fullName>
    </submittedName>
</protein>
<evidence type="ECO:0000256" key="1">
    <source>
        <dbReference type="SAM" id="Coils"/>
    </source>
</evidence>
<dbReference type="AlphaFoldDB" id="A0A3R9QHI7"/>
<sequence>MVELCRFFISPLEEYLENLKVRKYPISWSEMEYLRNKEEIIKSVPVRLIKGIPLELFFVNQILMSLKKEANIKFSLPSGKALLIEFYSILEKMNMRKIWEQEMDELYEYSRKLVSRIDELEEKLRDLIESHRDEIRARYETIEEMRRKYTNFSGAS</sequence>
<gene>
    <name evidence="2" type="ORF">D6D85_03810</name>
</gene>
<name>A0A3R9QHI7_9CREN</name>
<comment type="caution">
    <text evidence="2">The sequence shown here is derived from an EMBL/GenBank/DDBJ whole genome shotgun (WGS) entry which is preliminary data.</text>
</comment>
<feature type="coiled-coil region" evidence="1">
    <location>
        <begin position="103"/>
        <end position="148"/>
    </location>
</feature>